<evidence type="ECO:0000313" key="2">
    <source>
        <dbReference type="EMBL" id="ERG61163.1"/>
    </source>
</evidence>
<reference evidence="2" key="2">
    <citation type="submission" date="2013-04" db="EMBL/GenBank/DDBJ databases">
        <title>Genome sequence of Pseudoalteromonas undina.</title>
        <authorList>
            <person name="Xie B.-B."/>
            <person name="Rong J.-C."/>
            <person name="Qin Q.-L."/>
            <person name="Shu Y.-L."/>
            <person name="Zhang Y.-Z."/>
        </authorList>
    </citation>
    <scope>NUCLEOTIDE SEQUENCE</scope>
    <source>
        <strain evidence="2">NCIMB 2128</strain>
    </source>
</reference>
<protein>
    <recommendedName>
        <fullName evidence="1">ChrR-like cupin domain-containing protein</fullName>
    </recommendedName>
</protein>
<sequence length="231" mass="26035">MKIAADFSQRVVVHSESLEWIASPMPGVDRRPLDRVGDEVARATSIVRYAPNSHFSPHTHTGGEEFLVLDGIFQDEHGDFPKGTYIRNPPQSKHTPGSKDGCIIFVKLWQFQPEDRQHVCIHTQQMQGQKTPEFNDLNVILLYQDTYETVSIVQFNANQSLTLTVSGGAELLVLDGTLQEHNDTLEKHSWLRVPVNSQINATAGNNGARVWIKTGYLNDVKNQVNRLKKHN</sequence>
<dbReference type="InterPro" id="IPR014710">
    <property type="entry name" value="RmlC-like_jellyroll"/>
</dbReference>
<dbReference type="CDD" id="cd20303">
    <property type="entry name" value="cupin_ChrR_1"/>
    <property type="match status" value="1"/>
</dbReference>
<dbReference type="SUPFAM" id="SSF51182">
    <property type="entry name" value="RmlC-like cupins"/>
    <property type="match status" value="2"/>
</dbReference>
<organism evidence="2 3">
    <name type="scientific">Pseudoalteromonas undina</name>
    <dbReference type="NCBI Taxonomy" id="43660"/>
    <lineage>
        <taxon>Bacteria</taxon>
        <taxon>Pseudomonadati</taxon>
        <taxon>Pseudomonadota</taxon>
        <taxon>Gammaproteobacteria</taxon>
        <taxon>Alteromonadales</taxon>
        <taxon>Pseudoalteromonadaceae</taxon>
        <taxon>Pseudoalteromonas</taxon>
    </lineage>
</organism>
<keyword evidence="3" id="KW-1185">Reference proteome</keyword>
<evidence type="ECO:0000259" key="1">
    <source>
        <dbReference type="Pfam" id="PF12973"/>
    </source>
</evidence>
<comment type="caution">
    <text evidence="2">The sequence shown here is derived from an EMBL/GenBank/DDBJ whole genome shotgun (WGS) entry which is preliminary data.</text>
</comment>
<dbReference type="Gene3D" id="2.60.120.10">
    <property type="entry name" value="Jelly Rolls"/>
    <property type="match status" value="1"/>
</dbReference>
<proteinExistence type="predicted"/>
<gene>
    <name evidence="2" type="ORF">PUND_08634</name>
</gene>
<dbReference type="EMBL" id="AHCF02000017">
    <property type="protein sequence ID" value="ERG61163.1"/>
    <property type="molecule type" value="Genomic_DNA"/>
</dbReference>
<dbReference type="InterPro" id="IPR011051">
    <property type="entry name" value="RmlC_Cupin_sf"/>
</dbReference>
<name>A0ABN0NI05_9GAMM</name>
<dbReference type="Proteomes" id="UP000016534">
    <property type="component" value="Unassembled WGS sequence"/>
</dbReference>
<reference evidence="2" key="1">
    <citation type="journal article" date="2012" name="J. Bacteriol.">
        <title>Genome sequences of type strains of seven species of the marine bacterium Pseudoalteromonas.</title>
        <authorList>
            <person name="Xie B.B."/>
            <person name="Shu Y.L."/>
            <person name="Qin Q.L."/>
            <person name="Rong J.C."/>
            <person name="Zhang X.Y."/>
            <person name="Chen X.L."/>
            <person name="Shi M."/>
            <person name="He H.L."/>
            <person name="Zhou B.C."/>
            <person name="Zhang Y.Z."/>
        </authorList>
    </citation>
    <scope>NUCLEOTIDE SEQUENCE [LARGE SCALE GENOMIC DNA]</scope>
    <source>
        <strain evidence="2">NCIMB 2128</strain>
    </source>
</reference>
<dbReference type="InterPro" id="IPR025979">
    <property type="entry name" value="ChrR-like_cupin_dom"/>
</dbReference>
<accession>A0ABN0NI05</accession>
<feature type="domain" description="ChrR-like cupin" evidence="1">
    <location>
        <begin position="9"/>
        <end position="112"/>
    </location>
</feature>
<evidence type="ECO:0000313" key="3">
    <source>
        <dbReference type="Proteomes" id="UP000016534"/>
    </source>
</evidence>
<dbReference type="Pfam" id="PF12973">
    <property type="entry name" value="Cupin_7"/>
    <property type="match status" value="1"/>
</dbReference>